<comment type="caution">
    <text evidence="2">The sequence shown here is derived from an EMBL/GenBank/DDBJ whole genome shotgun (WGS) entry which is preliminary data.</text>
</comment>
<accession>A0A9X3E2C5</accession>
<dbReference type="AlphaFoldDB" id="A0A9X3E2C5"/>
<protein>
    <submittedName>
        <fullName evidence="2">DUF2460 domain-containing protein</fullName>
    </submittedName>
</protein>
<evidence type="ECO:0000313" key="3">
    <source>
        <dbReference type="Proteomes" id="UP001144805"/>
    </source>
</evidence>
<organism evidence="2 3">
    <name type="scientific">Kaistia nematophila</name>
    <dbReference type="NCBI Taxonomy" id="2994654"/>
    <lineage>
        <taxon>Bacteria</taxon>
        <taxon>Pseudomonadati</taxon>
        <taxon>Pseudomonadota</taxon>
        <taxon>Alphaproteobacteria</taxon>
        <taxon>Hyphomicrobiales</taxon>
        <taxon>Kaistiaceae</taxon>
        <taxon>Kaistia</taxon>
    </lineage>
</organism>
<dbReference type="Pfam" id="PF09343">
    <property type="entry name" value="DUF2460"/>
    <property type="match status" value="1"/>
</dbReference>
<evidence type="ECO:0000259" key="1">
    <source>
        <dbReference type="Pfam" id="PF09343"/>
    </source>
</evidence>
<dbReference type="NCBIfam" id="TIGR02217">
    <property type="entry name" value="chp_TIGR02217"/>
    <property type="match status" value="1"/>
</dbReference>
<gene>
    <name evidence="2" type="ORF">OSH07_14580</name>
</gene>
<dbReference type="Proteomes" id="UP001144805">
    <property type="component" value="Unassembled WGS sequence"/>
</dbReference>
<evidence type="ECO:0000313" key="2">
    <source>
        <dbReference type="EMBL" id="MCX5570431.1"/>
    </source>
</evidence>
<feature type="domain" description="DUF2460" evidence="1">
    <location>
        <begin position="8"/>
        <end position="210"/>
    </location>
</feature>
<reference evidence="2" key="1">
    <citation type="submission" date="2022-11" db="EMBL/GenBank/DDBJ databases">
        <title>Biodiversity and phylogenetic relationships of bacteria.</title>
        <authorList>
            <person name="Machado R.A.R."/>
            <person name="Bhat A."/>
            <person name="Loulou A."/>
            <person name="Kallel S."/>
        </authorList>
    </citation>
    <scope>NUCLEOTIDE SEQUENCE</scope>
    <source>
        <strain evidence="2">K-TC2</strain>
    </source>
</reference>
<dbReference type="RefSeq" id="WP_266339405.1">
    <property type="nucleotide sequence ID" value="NZ_JAPKNK010000006.1"/>
</dbReference>
<sequence>MPLIPAFHEIRFPTNIAFGSSGGPERRTEVVTLGSGSERRNARWAQSRRRYDAGYGVRSLADLHQVIAFFEERRGKLFGFRWRDRADDASAPPGTEPAATDQALGVGDGATTVFSLKKTYGGLHAPYERAIAKPVAGSVRIAIDGVSTEDFVVDPATGLVTLGEAPAEGGIVTAGFRFDVPVRFDADQLVINLAAFEAGEIPSIPIVEIRP</sequence>
<proteinExistence type="predicted"/>
<name>A0A9X3E2C5_9HYPH</name>
<dbReference type="InterPro" id="IPR011740">
    <property type="entry name" value="DUF2460"/>
</dbReference>
<keyword evidence="3" id="KW-1185">Reference proteome</keyword>
<dbReference type="EMBL" id="JAPKNK010000006">
    <property type="protein sequence ID" value="MCX5570431.1"/>
    <property type="molecule type" value="Genomic_DNA"/>
</dbReference>